<dbReference type="InterPro" id="IPR043141">
    <property type="entry name" value="Ribosomal_uL10-like_sf"/>
</dbReference>
<evidence type="ECO:0000256" key="1">
    <source>
        <dbReference type="ARBA" id="ARBA00008889"/>
    </source>
</evidence>
<protein>
    <submittedName>
        <fullName evidence="2">Uncharacterized protein</fullName>
    </submittedName>
</protein>
<dbReference type="AlphaFoldDB" id="A0A4U0XQD9"/>
<accession>A0A4U0XQD9</accession>
<comment type="similarity">
    <text evidence="1">Belongs to the universal ribosomal protein uL10 family.</text>
</comment>
<name>A0A4U0XQD9_9PEZI</name>
<sequence length="350" mass="38644">MPPRLRLRPEHLRTRIPQQRPSHQQCRYASLATATTPAPPIEQTIHSSPLIARYPPTQPPSYKPPEFRKSQLHRQYASLLRSSPLMLLFQHNNLRSVEWVGIRRELAAALRKVDESLAADGRPDYFGDGVKLQIIQKGIFPSALKVVEFYHPEQQPQAPVHHPTDPATATSATIPDTLAASDDTRLTHGLSRTAHEVAEANRRNKKLKHGLEPLLSGPLVLVTFPTVSPRHLKAVFEILAPNKEFPAPKRKANPGYHEPAVQSGLQKLMMLGARVEGKVFDMEGARWVGSIEGGLDGLRAQLVAMLQGVGAGITNTLESAGKSLYFTMEGRRSILEDEQKAQAGEAPKEG</sequence>
<dbReference type="Proteomes" id="UP000308768">
    <property type="component" value="Unassembled WGS sequence"/>
</dbReference>
<keyword evidence="3" id="KW-1185">Reference proteome</keyword>
<comment type="caution">
    <text evidence="2">The sequence shown here is derived from an EMBL/GenBank/DDBJ whole genome shotgun (WGS) entry which is preliminary data.</text>
</comment>
<proteinExistence type="inferred from homology"/>
<dbReference type="OrthoDB" id="360689at2759"/>
<dbReference type="EMBL" id="NAJN01000180">
    <property type="protein sequence ID" value="TKA77623.1"/>
    <property type="molecule type" value="Genomic_DNA"/>
</dbReference>
<dbReference type="STRING" id="331657.A0A4U0XQD9"/>
<dbReference type="InterPro" id="IPR047865">
    <property type="entry name" value="Ribosomal_uL10_bac_type"/>
</dbReference>
<gene>
    <name evidence="2" type="ORF">B0A49_03896</name>
</gene>
<dbReference type="SUPFAM" id="SSF160369">
    <property type="entry name" value="Ribosomal protein L10-like"/>
    <property type="match status" value="1"/>
</dbReference>
<evidence type="ECO:0000313" key="3">
    <source>
        <dbReference type="Proteomes" id="UP000308768"/>
    </source>
</evidence>
<dbReference type="Gene3D" id="3.30.70.1730">
    <property type="match status" value="1"/>
</dbReference>
<evidence type="ECO:0000313" key="2">
    <source>
        <dbReference type="EMBL" id="TKA77623.1"/>
    </source>
</evidence>
<reference evidence="2 3" key="1">
    <citation type="submission" date="2017-03" db="EMBL/GenBank/DDBJ databases">
        <title>Genomes of endolithic fungi from Antarctica.</title>
        <authorList>
            <person name="Coleine C."/>
            <person name="Masonjones S."/>
            <person name="Stajich J.E."/>
        </authorList>
    </citation>
    <scope>NUCLEOTIDE SEQUENCE [LARGE SCALE GENOMIC DNA]</scope>
    <source>
        <strain evidence="2 3">CCFEE 5187</strain>
    </source>
</reference>
<organism evidence="2 3">
    <name type="scientific">Cryomyces minteri</name>
    <dbReference type="NCBI Taxonomy" id="331657"/>
    <lineage>
        <taxon>Eukaryota</taxon>
        <taxon>Fungi</taxon>
        <taxon>Dikarya</taxon>
        <taxon>Ascomycota</taxon>
        <taxon>Pezizomycotina</taxon>
        <taxon>Dothideomycetes</taxon>
        <taxon>Dothideomycetes incertae sedis</taxon>
        <taxon>Cryomyces</taxon>
    </lineage>
</organism>
<dbReference type="PANTHER" id="PTHR11560">
    <property type="entry name" value="39S RIBOSOMAL PROTEIN L10, MITOCHONDRIAL"/>
    <property type="match status" value="1"/>
</dbReference>